<reference evidence="4 5" key="1">
    <citation type="journal article" date="2011" name="Proc. Natl. Acad. Sci. U.S.A.">
        <title>Evolutionary erosion of yeast sex chromosomes by mating-type switching accidents.</title>
        <authorList>
            <person name="Gordon J.L."/>
            <person name="Armisen D."/>
            <person name="Proux-Wera E."/>
            <person name="Oheigeartaigh S.S."/>
            <person name="Byrne K.P."/>
            <person name="Wolfe K.H."/>
        </authorList>
    </citation>
    <scope>NUCLEOTIDE SEQUENCE [LARGE SCALE GENOMIC DNA]</scope>
    <source>
        <strain evidence="5">ATCC 34711 / CBS 6284 / DSM 70876 / NBRC 10599 / NRRL Y-10934 / UCD 77-7</strain>
    </source>
</reference>
<evidence type="ECO:0000256" key="2">
    <source>
        <dbReference type="ARBA" id="ARBA00006181"/>
    </source>
</evidence>
<dbReference type="EMBL" id="HE806319">
    <property type="protein sequence ID" value="CCH61005.1"/>
    <property type="molecule type" value="Genomic_DNA"/>
</dbReference>
<dbReference type="GO" id="GO:0000172">
    <property type="term" value="C:ribonuclease MRP complex"/>
    <property type="evidence" value="ECO:0007669"/>
    <property type="project" value="EnsemblFungi"/>
</dbReference>
<dbReference type="GO" id="GO:0005655">
    <property type="term" value="C:nucleolar ribonuclease P complex"/>
    <property type="evidence" value="ECO:0007669"/>
    <property type="project" value="EnsemblFungi"/>
</dbReference>
<dbReference type="STRING" id="1071380.I2H3Q3"/>
<dbReference type="AlphaFoldDB" id="I2H3Q3"/>
<gene>
    <name evidence="4" type="primary">TBLA0D05110</name>
    <name evidence="4" type="ORF">TBLA_0D05110</name>
</gene>
<evidence type="ECO:0000256" key="3">
    <source>
        <dbReference type="PIRNR" id="PIRNR027081"/>
    </source>
</evidence>
<protein>
    <recommendedName>
        <fullName evidence="3">Ribonuclease P protein subunit</fullName>
    </recommendedName>
</protein>
<dbReference type="GO" id="GO:0001682">
    <property type="term" value="P:tRNA 5'-leader removal"/>
    <property type="evidence" value="ECO:0007669"/>
    <property type="project" value="EnsemblFungi"/>
</dbReference>
<dbReference type="RefSeq" id="XP_004180524.1">
    <property type="nucleotide sequence ID" value="XM_004180476.1"/>
</dbReference>
<dbReference type="FunCoup" id="I2H3Q3">
    <property type="interactions" value="249"/>
</dbReference>
<dbReference type="PIRSF" id="PIRSF027081">
    <property type="entry name" value="RNase_P/MRP_p29_subunit"/>
    <property type="match status" value="1"/>
</dbReference>
<dbReference type="HOGENOM" id="CLU_998037_0_0_1"/>
<keyword evidence="3" id="KW-0539">Nucleus</keyword>
<comment type="similarity">
    <text evidence="2">Belongs to the eukaryotic/archaeal RNase P protein component 1 family.</text>
</comment>
<dbReference type="Proteomes" id="UP000002866">
    <property type="component" value="Chromosome 4"/>
</dbReference>
<dbReference type="Pfam" id="PF01868">
    <property type="entry name" value="RNase_P-MRP_p29"/>
    <property type="match status" value="1"/>
</dbReference>
<dbReference type="GeneID" id="14496137"/>
<dbReference type="InterPro" id="IPR023534">
    <property type="entry name" value="Rof/RNase_P-like"/>
</dbReference>
<dbReference type="GO" id="GO:0034965">
    <property type="term" value="P:intronic box C/D snoRNA processing"/>
    <property type="evidence" value="ECO:0007669"/>
    <property type="project" value="EnsemblFungi"/>
</dbReference>
<dbReference type="InParanoid" id="I2H3Q3"/>
<evidence type="ECO:0000313" key="5">
    <source>
        <dbReference type="Proteomes" id="UP000002866"/>
    </source>
</evidence>
<dbReference type="GO" id="GO:0042134">
    <property type="term" value="F:rRNA primary transcript binding"/>
    <property type="evidence" value="ECO:0007669"/>
    <property type="project" value="EnsemblFungi"/>
</dbReference>
<dbReference type="InterPro" id="IPR036980">
    <property type="entry name" value="RNase_P/MRP_Rpp29_sf"/>
</dbReference>
<dbReference type="OMA" id="NMIGIEG"/>
<dbReference type="InterPro" id="IPR002730">
    <property type="entry name" value="Rpp29/RNP1"/>
</dbReference>
<dbReference type="InterPro" id="IPR016848">
    <property type="entry name" value="RNase_P/MRP_Rpp29-subunit"/>
</dbReference>
<keyword evidence="3" id="KW-0819">tRNA processing</keyword>
<accession>I2H3Q3</accession>
<organism evidence="4 5">
    <name type="scientific">Henningerozyma blattae (strain ATCC 34711 / CBS 6284 / DSM 70876 / NBRC 10599 / NRRL Y-10934 / UCD 77-7)</name>
    <name type="common">Yeast</name>
    <name type="synonym">Tetrapisispora blattae</name>
    <dbReference type="NCBI Taxonomy" id="1071380"/>
    <lineage>
        <taxon>Eukaryota</taxon>
        <taxon>Fungi</taxon>
        <taxon>Dikarya</taxon>
        <taxon>Ascomycota</taxon>
        <taxon>Saccharomycotina</taxon>
        <taxon>Saccharomycetes</taxon>
        <taxon>Saccharomycetales</taxon>
        <taxon>Saccharomycetaceae</taxon>
        <taxon>Henningerozyma</taxon>
    </lineage>
</organism>
<dbReference type="eggNOG" id="KOG4046">
    <property type="taxonomic scope" value="Eukaryota"/>
</dbReference>
<dbReference type="KEGG" id="tbl:TBLA_0D05110"/>
<dbReference type="GO" id="GO:0033204">
    <property type="term" value="F:ribonuclease P RNA binding"/>
    <property type="evidence" value="ECO:0007669"/>
    <property type="project" value="InterPro"/>
</dbReference>
<dbReference type="PANTHER" id="PTHR13348">
    <property type="entry name" value="RIBONUCLEASE P SUBUNIT P29"/>
    <property type="match status" value="1"/>
</dbReference>
<name>I2H3Q3_HENB6</name>
<dbReference type="PANTHER" id="PTHR13348:SF0">
    <property type="entry name" value="RIBONUCLEASE P PROTEIN SUBUNIT P29"/>
    <property type="match status" value="1"/>
</dbReference>
<dbReference type="GO" id="GO:0000294">
    <property type="term" value="P:nuclear-transcribed mRNA catabolic process, RNase MRP-dependent"/>
    <property type="evidence" value="ECO:0007669"/>
    <property type="project" value="EnsemblFungi"/>
</dbReference>
<dbReference type="GO" id="GO:0004526">
    <property type="term" value="F:ribonuclease P activity"/>
    <property type="evidence" value="ECO:0007669"/>
    <property type="project" value="EnsemblFungi"/>
</dbReference>
<dbReference type="SMART" id="SM00538">
    <property type="entry name" value="POP4"/>
    <property type="match status" value="1"/>
</dbReference>
<dbReference type="GO" id="GO:0000171">
    <property type="term" value="F:ribonuclease MRP activity"/>
    <property type="evidence" value="ECO:0007669"/>
    <property type="project" value="EnsemblFungi"/>
</dbReference>
<dbReference type="SUPFAM" id="SSF101744">
    <property type="entry name" value="Rof/RNase P subunit-like"/>
    <property type="match status" value="1"/>
</dbReference>
<evidence type="ECO:0000313" key="4">
    <source>
        <dbReference type="EMBL" id="CCH61005.1"/>
    </source>
</evidence>
<keyword evidence="5" id="KW-1185">Reference proteome</keyword>
<dbReference type="Gene3D" id="2.30.30.210">
    <property type="entry name" value="Ribonuclease P/MRP, subunit p29"/>
    <property type="match status" value="1"/>
</dbReference>
<sequence length="279" mass="33354">MDKTQTFIKDYLFSRNFDDPNKPFDDKRFNEKLLIIPTDGGLFIKLRKKKKQNKLSVEKIENSKIFHKENHENYKQINKNSKKSLKEYINTCEKTNLQIKKIIKDEKIQDRLELETYLKKTHVELYNNLPNYEKIKPMYEELWVNYIKEILNIPQEIPNIDKFQISGGNNSLVKLSMADFNGCKIHVTKSKNKNLINMEGIILWDAQKSFIIITKGKMMDEIKCIPKKGTIFKFEIPIKEDYYLQYTILGDRFKYRSSDRAGRKFKSRRCDDMLYYVQN</sequence>
<evidence type="ECO:0000256" key="1">
    <source>
        <dbReference type="ARBA" id="ARBA00004123"/>
    </source>
</evidence>
<proteinExistence type="inferred from homology"/>
<dbReference type="OrthoDB" id="124041at2759"/>
<dbReference type="GO" id="GO:0000460">
    <property type="term" value="P:maturation of 5.8S rRNA"/>
    <property type="evidence" value="ECO:0007669"/>
    <property type="project" value="EnsemblFungi"/>
</dbReference>
<comment type="subcellular location">
    <subcellularLocation>
        <location evidence="1">Nucleus</location>
    </subcellularLocation>
</comment>